<name>Q4SBQ0_TETNG</name>
<evidence type="ECO:0000259" key="5">
    <source>
        <dbReference type="Pfam" id="PF04869"/>
    </source>
</evidence>
<comment type="caution">
    <text evidence="6">The sequence shown here is derived from an EMBL/GenBank/DDBJ whole genome shotgun (WGS) entry which is preliminary data.</text>
</comment>
<dbReference type="PANTHER" id="PTHR10013">
    <property type="entry name" value="GENERAL VESICULAR TRANSPORT FACTOR P115"/>
    <property type="match status" value="1"/>
</dbReference>
<evidence type="ECO:0000256" key="1">
    <source>
        <dbReference type="ARBA" id="ARBA00004555"/>
    </source>
</evidence>
<dbReference type="GO" id="GO:0000139">
    <property type="term" value="C:Golgi membrane"/>
    <property type="evidence" value="ECO:0007669"/>
    <property type="project" value="InterPro"/>
</dbReference>
<accession>Q4SBQ0</accession>
<feature type="non-terminal residue" evidence="6">
    <location>
        <position position="1"/>
    </location>
</feature>
<dbReference type="InterPro" id="IPR006953">
    <property type="entry name" value="Vesicle_Uso1_P115_head"/>
</dbReference>
<reference evidence="6" key="2">
    <citation type="submission" date="2004-02" db="EMBL/GenBank/DDBJ databases">
        <authorList>
            <consortium name="Genoscope"/>
            <consortium name="Whitehead Institute Centre for Genome Research"/>
        </authorList>
    </citation>
    <scope>NUCLEOTIDE SEQUENCE</scope>
</reference>
<dbReference type="Pfam" id="PF04869">
    <property type="entry name" value="Uso1_p115_head"/>
    <property type="match status" value="1"/>
</dbReference>
<feature type="domain" description="Vesicle tethering protein Uso1/P115-like head" evidence="5">
    <location>
        <begin position="18"/>
        <end position="121"/>
    </location>
</feature>
<reference evidence="6" key="1">
    <citation type="journal article" date="2004" name="Nature">
        <title>Genome duplication in the teleost fish Tetraodon nigroviridis reveals the early vertebrate proto-karyotype.</title>
        <authorList>
            <person name="Jaillon O."/>
            <person name="Aury J.-M."/>
            <person name="Brunet F."/>
            <person name="Petit J.-L."/>
            <person name="Stange-Thomann N."/>
            <person name="Mauceli E."/>
            <person name="Bouneau L."/>
            <person name="Fischer C."/>
            <person name="Ozouf-Costaz C."/>
            <person name="Bernot A."/>
            <person name="Nicaud S."/>
            <person name="Jaffe D."/>
            <person name="Fisher S."/>
            <person name="Lutfalla G."/>
            <person name="Dossat C."/>
            <person name="Segurens B."/>
            <person name="Dasilva C."/>
            <person name="Salanoubat M."/>
            <person name="Levy M."/>
            <person name="Boudet N."/>
            <person name="Castellano S."/>
            <person name="Anthouard V."/>
            <person name="Jubin C."/>
            <person name="Castelli V."/>
            <person name="Katinka M."/>
            <person name="Vacherie B."/>
            <person name="Biemont C."/>
            <person name="Skalli Z."/>
            <person name="Cattolico L."/>
            <person name="Poulain J."/>
            <person name="De Berardinis V."/>
            <person name="Cruaud C."/>
            <person name="Duprat S."/>
            <person name="Brottier P."/>
            <person name="Coutanceau J.-P."/>
            <person name="Gouzy J."/>
            <person name="Parra G."/>
            <person name="Lardier G."/>
            <person name="Chapple C."/>
            <person name="McKernan K.J."/>
            <person name="McEwan P."/>
            <person name="Bosak S."/>
            <person name="Kellis M."/>
            <person name="Volff J.-N."/>
            <person name="Guigo R."/>
            <person name="Zody M.C."/>
            <person name="Mesirov J."/>
            <person name="Lindblad-Toh K."/>
            <person name="Birren B."/>
            <person name="Nusbaum C."/>
            <person name="Kahn D."/>
            <person name="Robinson-Rechavi M."/>
            <person name="Laudet V."/>
            <person name="Schachter V."/>
            <person name="Quetier F."/>
            <person name="Saurin W."/>
            <person name="Scarpelli C."/>
            <person name="Wincker P."/>
            <person name="Lander E.S."/>
            <person name="Weissenbach J."/>
            <person name="Roest Crollius H."/>
        </authorList>
    </citation>
    <scope>NUCLEOTIDE SEQUENCE [LARGE SCALE GENOMIC DNA]</scope>
</reference>
<feature type="coiled-coil region" evidence="3">
    <location>
        <begin position="159"/>
        <end position="256"/>
    </location>
</feature>
<dbReference type="Gene3D" id="1.25.10.10">
    <property type="entry name" value="Leucine-rich Repeat Variant"/>
    <property type="match status" value="1"/>
</dbReference>
<dbReference type="GO" id="GO:0048280">
    <property type="term" value="P:vesicle fusion with Golgi apparatus"/>
    <property type="evidence" value="ECO:0007669"/>
    <property type="project" value="InterPro"/>
</dbReference>
<evidence type="ECO:0000256" key="2">
    <source>
        <dbReference type="ARBA" id="ARBA00023034"/>
    </source>
</evidence>
<dbReference type="GO" id="GO:0005795">
    <property type="term" value="C:Golgi stack"/>
    <property type="evidence" value="ECO:0007669"/>
    <property type="project" value="TreeGrafter"/>
</dbReference>
<evidence type="ECO:0000256" key="4">
    <source>
        <dbReference type="SAM" id="MobiDB-lite"/>
    </source>
</evidence>
<dbReference type="OrthoDB" id="8948474at2759"/>
<keyword evidence="2" id="KW-0333">Golgi apparatus</keyword>
<keyword evidence="3" id="KW-0175">Coiled coil</keyword>
<feature type="compositionally biased region" description="Low complexity" evidence="4">
    <location>
        <begin position="405"/>
        <end position="415"/>
    </location>
</feature>
<feature type="compositionally biased region" description="Acidic residues" evidence="4">
    <location>
        <begin position="422"/>
        <end position="440"/>
    </location>
</feature>
<evidence type="ECO:0000256" key="3">
    <source>
        <dbReference type="SAM" id="Coils"/>
    </source>
</evidence>
<proteinExistence type="predicted"/>
<dbReference type="InterPro" id="IPR024095">
    <property type="entry name" value="Vesicle_P115"/>
</dbReference>
<feature type="region of interest" description="Disordered" evidence="4">
    <location>
        <begin position="393"/>
        <end position="440"/>
    </location>
</feature>
<feature type="region of interest" description="Disordered" evidence="4">
    <location>
        <begin position="342"/>
        <end position="366"/>
    </location>
</feature>
<dbReference type="KEGG" id="tng:GSTEN00020872G001"/>
<dbReference type="GO" id="GO:0045056">
    <property type="term" value="P:transcytosis"/>
    <property type="evidence" value="ECO:0007669"/>
    <property type="project" value="TreeGrafter"/>
</dbReference>
<dbReference type="GO" id="GO:0012507">
    <property type="term" value="C:ER to Golgi transport vesicle membrane"/>
    <property type="evidence" value="ECO:0007669"/>
    <property type="project" value="TreeGrafter"/>
</dbReference>
<dbReference type="EMBL" id="CAAE01014665">
    <property type="protein sequence ID" value="CAG01932.1"/>
    <property type="molecule type" value="Genomic_DNA"/>
</dbReference>
<gene>
    <name evidence="6" type="ORF">GSTENG00020872001</name>
</gene>
<dbReference type="GO" id="GO:0006886">
    <property type="term" value="P:intracellular protein transport"/>
    <property type="evidence" value="ECO:0007669"/>
    <property type="project" value="InterPro"/>
</dbReference>
<protein>
    <submittedName>
        <fullName evidence="6">(spotted green pufferfish) hypothetical protein</fullName>
    </submittedName>
</protein>
<evidence type="ECO:0000313" key="6">
    <source>
        <dbReference type="EMBL" id="CAG01932.1"/>
    </source>
</evidence>
<dbReference type="GO" id="GO:0005783">
    <property type="term" value="C:endoplasmic reticulum"/>
    <property type="evidence" value="ECO:0007669"/>
    <property type="project" value="TreeGrafter"/>
</dbReference>
<dbReference type="GO" id="GO:0006888">
    <property type="term" value="P:endoplasmic reticulum to Golgi vesicle-mediated transport"/>
    <property type="evidence" value="ECO:0007669"/>
    <property type="project" value="TreeGrafter"/>
</dbReference>
<dbReference type="InterPro" id="IPR011989">
    <property type="entry name" value="ARM-like"/>
</dbReference>
<dbReference type="AlphaFoldDB" id="Q4SBQ0"/>
<organism evidence="6">
    <name type="scientific">Tetraodon nigroviridis</name>
    <name type="common">Spotted green pufferfish</name>
    <name type="synonym">Chelonodon nigroviridis</name>
    <dbReference type="NCBI Taxonomy" id="99883"/>
    <lineage>
        <taxon>Eukaryota</taxon>
        <taxon>Metazoa</taxon>
        <taxon>Chordata</taxon>
        <taxon>Craniata</taxon>
        <taxon>Vertebrata</taxon>
        <taxon>Euteleostomi</taxon>
        <taxon>Actinopterygii</taxon>
        <taxon>Neopterygii</taxon>
        <taxon>Teleostei</taxon>
        <taxon>Neoteleostei</taxon>
        <taxon>Acanthomorphata</taxon>
        <taxon>Eupercaria</taxon>
        <taxon>Tetraodontiformes</taxon>
        <taxon>Tetradontoidea</taxon>
        <taxon>Tetraodontidae</taxon>
        <taxon>Tetraodon</taxon>
    </lineage>
</organism>
<comment type="subcellular location">
    <subcellularLocation>
        <location evidence="1">Golgi apparatus</location>
    </subcellularLocation>
</comment>
<dbReference type="PANTHER" id="PTHR10013:SF0">
    <property type="entry name" value="GENERAL VESICULAR TRANSPORT FACTOR P115"/>
    <property type="match status" value="1"/>
</dbReference>
<sequence>MASMTLQTVVVGIFDRLLQLTAQISENLGEDERLVQGLCALLLGICIYYNDNSPENYTKEKLKQLIEKRIGKENFVEKLGFIAKHELYSRAAQKPQPIFPSPEQMLFDHEFTKLVKELEGSVGGAACAGMITKAVHKSSEEEKKEQEVKKTLEQHDNIVTQYKELIREQDVQIQELKEQLSSMTSQNEQLQATMTQQISQIQQHKDQYNILKLKLGKENQSQGEGSQVNGLQTEELTLLKEEVEELRKQNVLLQTQLGEKDALINTLRSETSQVADGSAGGSDGTQLLEELEALRSQVQSQSVELSQMKTERTELLRRADAGADAKKLSESRAELGAAAGLLHQHGGHPADGECEAGQTEVAESKKEQDDLLMLLADQDQKIFSLKQRLKDLGETVRPHTHSGYTPPSSTAPSPTDLYKQVEDEDDLDAKDQTDEEEEED</sequence>
<dbReference type="GO" id="GO:0048211">
    <property type="term" value="P:Golgi vesicle docking"/>
    <property type="evidence" value="ECO:0007669"/>
    <property type="project" value="TreeGrafter"/>
</dbReference>